<dbReference type="AlphaFoldDB" id="A0A1I4W5P9"/>
<feature type="transmembrane region" description="Helical" evidence="7">
    <location>
        <begin position="177"/>
        <end position="195"/>
    </location>
</feature>
<keyword evidence="4 7" id="KW-0812">Transmembrane</keyword>
<proteinExistence type="inferred from homology"/>
<name>A0A1I4W5P9_9GAMM</name>
<keyword evidence="3" id="KW-1003">Cell membrane</keyword>
<dbReference type="Proteomes" id="UP000242222">
    <property type="component" value="Unassembled WGS sequence"/>
</dbReference>
<evidence type="ECO:0000256" key="2">
    <source>
        <dbReference type="ARBA" id="ARBA00005745"/>
    </source>
</evidence>
<evidence type="ECO:0000313" key="9">
    <source>
        <dbReference type="EMBL" id="SFN08496.1"/>
    </source>
</evidence>
<dbReference type="OrthoDB" id="7031359at2"/>
<dbReference type="PANTHER" id="PTHR30012:SF0">
    <property type="entry name" value="TYPE II SECRETION SYSTEM PROTEIN F-RELATED"/>
    <property type="match status" value="1"/>
</dbReference>
<feature type="domain" description="Type II secretion system protein GspF" evidence="8">
    <location>
        <begin position="26"/>
        <end position="148"/>
    </location>
</feature>
<evidence type="ECO:0000313" key="10">
    <source>
        <dbReference type="Proteomes" id="UP000242222"/>
    </source>
</evidence>
<dbReference type="EMBL" id="FOVC01000002">
    <property type="protein sequence ID" value="SFN08496.1"/>
    <property type="molecule type" value="Genomic_DNA"/>
</dbReference>
<dbReference type="RefSeq" id="WP_092875712.1">
    <property type="nucleotide sequence ID" value="NZ_FOVC01000002.1"/>
</dbReference>
<dbReference type="InterPro" id="IPR018076">
    <property type="entry name" value="T2SS_GspF_dom"/>
</dbReference>
<dbReference type="STRING" id="1367852.SAMN05216516_102288"/>
<dbReference type="Pfam" id="PF00482">
    <property type="entry name" value="T2SSF"/>
    <property type="match status" value="2"/>
</dbReference>
<dbReference type="InterPro" id="IPR003004">
    <property type="entry name" value="GspF/PilC"/>
</dbReference>
<keyword evidence="5 7" id="KW-1133">Transmembrane helix</keyword>
<evidence type="ECO:0000256" key="5">
    <source>
        <dbReference type="ARBA" id="ARBA00022989"/>
    </source>
</evidence>
<evidence type="ECO:0000256" key="7">
    <source>
        <dbReference type="SAM" id="Phobius"/>
    </source>
</evidence>
<comment type="similarity">
    <text evidence="2">Belongs to the GSP F family.</text>
</comment>
<gene>
    <name evidence="9" type="ORF">SAMN05216516_102288</name>
</gene>
<evidence type="ECO:0000256" key="6">
    <source>
        <dbReference type="ARBA" id="ARBA00023136"/>
    </source>
</evidence>
<feature type="transmembrane region" description="Helical" evidence="7">
    <location>
        <begin position="328"/>
        <end position="351"/>
    </location>
</feature>
<comment type="subcellular location">
    <subcellularLocation>
        <location evidence="1">Cell membrane</location>
        <topology evidence="1">Multi-pass membrane protein</topology>
    </subcellularLocation>
</comment>
<keyword evidence="10" id="KW-1185">Reference proteome</keyword>
<accession>A0A1I4W5P9</accession>
<feature type="transmembrane region" description="Helical" evidence="7">
    <location>
        <begin position="122"/>
        <end position="141"/>
    </location>
</feature>
<sequence length="358" mass="40492">MKTLINYQFFNRIQLTLTKRSRIYSKLARFTENGVPLNLALDTLYEHVSRKGKKIKKIESVAIIAWRKKIRNGSSFSEAIADWISKEEASLINAGEMSGKLSEALTNAIEIGKAKKQIKKSLFGVAYPIVLICCLVFYLFIFGAKVVPAFEKILPVKYWHGTGKQMAYLSRFIMSDLIYYMAGLIVLILAIFISLPRWTGKIRSYIDCAPIYSTYRTIIGCQFLVSFCSLLQAGVPTPEIINILTKYSSPWYKERLVKARKFLLGGAANIGEALSKTELKFPSEEIIIDLQTYAALDGFEIMLSDLSKQWLAICVADIQFQMEIFKNIVIVLIGLTFMWIIDGMFALQQLISSSAMTI</sequence>
<dbReference type="InterPro" id="IPR042094">
    <property type="entry name" value="T2SS_GspF_sf"/>
</dbReference>
<dbReference type="GO" id="GO:0005886">
    <property type="term" value="C:plasma membrane"/>
    <property type="evidence" value="ECO:0007669"/>
    <property type="project" value="UniProtKB-SubCell"/>
</dbReference>
<feature type="domain" description="Type II secretion system protein GspF" evidence="8">
    <location>
        <begin position="224"/>
        <end position="341"/>
    </location>
</feature>
<organism evidence="9 10">
    <name type="scientific">Izhakiella capsodis</name>
    <dbReference type="NCBI Taxonomy" id="1367852"/>
    <lineage>
        <taxon>Bacteria</taxon>
        <taxon>Pseudomonadati</taxon>
        <taxon>Pseudomonadota</taxon>
        <taxon>Gammaproteobacteria</taxon>
        <taxon>Enterobacterales</taxon>
        <taxon>Erwiniaceae</taxon>
        <taxon>Izhakiella</taxon>
    </lineage>
</organism>
<dbReference type="Gene3D" id="1.20.81.30">
    <property type="entry name" value="Type II secretion system (T2SS), domain F"/>
    <property type="match status" value="1"/>
</dbReference>
<protein>
    <submittedName>
        <fullName evidence="9">Type II secretory pathway, component PulF</fullName>
    </submittedName>
</protein>
<evidence type="ECO:0000259" key="8">
    <source>
        <dbReference type="Pfam" id="PF00482"/>
    </source>
</evidence>
<dbReference type="PANTHER" id="PTHR30012">
    <property type="entry name" value="GENERAL SECRETION PATHWAY PROTEIN"/>
    <property type="match status" value="1"/>
</dbReference>
<evidence type="ECO:0000256" key="1">
    <source>
        <dbReference type="ARBA" id="ARBA00004651"/>
    </source>
</evidence>
<keyword evidence="6 7" id="KW-0472">Membrane</keyword>
<reference evidence="10" key="1">
    <citation type="submission" date="2016-10" db="EMBL/GenBank/DDBJ databases">
        <authorList>
            <person name="Varghese N."/>
            <person name="Submissions S."/>
        </authorList>
    </citation>
    <scope>NUCLEOTIDE SEQUENCE [LARGE SCALE GENOMIC DNA]</scope>
    <source>
        <strain evidence="10">N6PO6</strain>
    </source>
</reference>
<evidence type="ECO:0000256" key="4">
    <source>
        <dbReference type="ARBA" id="ARBA00022692"/>
    </source>
</evidence>
<evidence type="ECO:0000256" key="3">
    <source>
        <dbReference type="ARBA" id="ARBA00022475"/>
    </source>
</evidence>